<keyword evidence="9 11" id="KW-0472">Membrane</keyword>
<dbReference type="CDD" id="cd01347">
    <property type="entry name" value="ligand_gated_channel"/>
    <property type="match status" value="1"/>
</dbReference>
<evidence type="ECO:0000256" key="13">
    <source>
        <dbReference type="SAM" id="MobiDB-lite"/>
    </source>
</evidence>
<feature type="signal peptide" evidence="14">
    <location>
        <begin position="1"/>
        <end position="27"/>
    </location>
</feature>
<keyword evidence="18" id="KW-1185">Reference proteome</keyword>
<dbReference type="PANTHER" id="PTHR32552:SF81">
    <property type="entry name" value="TONB-DEPENDENT OUTER MEMBRANE RECEPTOR"/>
    <property type="match status" value="1"/>
</dbReference>
<dbReference type="InterPro" id="IPR039426">
    <property type="entry name" value="TonB-dep_rcpt-like"/>
</dbReference>
<evidence type="ECO:0000256" key="7">
    <source>
        <dbReference type="ARBA" id="ARBA00023065"/>
    </source>
</evidence>
<accession>A0A940Y5Z1</accession>
<keyword evidence="5 11" id="KW-0812">Transmembrane</keyword>
<keyword evidence="14" id="KW-0732">Signal</keyword>
<evidence type="ECO:0000256" key="2">
    <source>
        <dbReference type="ARBA" id="ARBA00022448"/>
    </source>
</evidence>
<dbReference type="InterPro" id="IPR036942">
    <property type="entry name" value="Beta-barrel_TonB_sf"/>
</dbReference>
<dbReference type="Gene3D" id="2.40.170.20">
    <property type="entry name" value="TonB-dependent receptor, beta-barrel domain"/>
    <property type="match status" value="1"/>
</dbReference>
<evidence type="ECO:0000256" key="3">
    <source>
        <dbReference type="ARBA" id="ARBA00022452"/>
    </source>
</evidence>
<gene>
    <name evidence="17" type="ORF">KAK03_02650</name>
</gene>
<evidence type="ECO:0000256" key="1">
    <source>
        <dbReference type="ARBA" id="ARBA00004571"/>
    </source>
</evidence>
<dbReference type="InterPro" id="IPR000531">
    <property type="entry name" value="Beta-barrel_TonB"/>
</dbReference>
<keyword evidence="17" id="KW-0675">Receptor</keyword>
<keyword evidence="2 11" id="KW-0813">Transport</keyword>
<feature type="domain" description="TonB-dependent receptor-like beta-barrel" evidence="15">
    <location>
        <begin position="281"/>
        <end position="709"/>
    </location>
</feature>
<keyword evidence="4" id="KW-0410">Iron transport</keyword>
<evidence type="ECO:0000256" key="10">
    <source>
        <dbReference type="ARBA" id="ARBA00023237"/>
    </source>
</evidence>
<keyword evidence="10 11" id="KW-0998">Cell outer membrane</keyword>
<evidence type="ECO:0000256" key="14">
    <source>
        <dbReference type="SAM" id="SignalP"/>
    </source>
</evidence>
<dbReference type="InterPro" id="IPR012910">
    <property type="entry name" value="Plug_dom"/>
</dbReference>
<protein>
    <submittedName>
        <fullName evidence="17">TonB-dependent receptor</fullName>
    </submittedName>
</protein>
<evidence type="ECO:0000313" key="17">
    <source>
        <dbReference type="EMBL" id="MBQ0929368.1"/>
    </source>
</evidence>
<comment type="caution">
    <text evidence="17">The sequence shown here is derived from an EMBL/GenBank/DDBJ whole genome shotgun (WGS) entry which is preliminary data.</text>
</comment>
<reference evidence="17 18" key="1">
    <citation type="submission" date="2021-04" db="EMBL/GenBank/DDBJ databases">
        <title>The genome sequence of Ideonella sp. 3Y2.</title>
        <authorList>
            <person name="Liu Y."/>
        </authorList>
    </citation>
    <scope>NUCLEOTIDE SEQUENCE [LARGE SCALE GENOMIC DNA]</scope>
    <source>
        <strain evidence="17 18">3Y2</strain>
    </source>
</reference>
<dbReference type="AlphaFoldDB" id="A0A940Y5Z1"/>
<name>A0A940Y5Z1_9BURK</name>
<evidence type="ECO:0000256" key="8">
    <source>
        <dbReference type="ARBA" id="ARBA00023077"/>
    </source>
</evidence>
<dbReference type="Proteomes" id="UP000676246">
    <property type="component" value="Unassembled WGS sequence"/>
</dbReference>
<evidence type="ECO:0000256" key="6">
    <source>
        <dbReference type="ARBA" id="ARBA00023004"/>
    </source>
</evidence>
<dbReference type="GO" id="GO:0006826">
    <property type="term" value="P:iron ion transport"/>
    <property type="evidence" value="ECO:0007669"/>
    <property type="project" value="UniProtKB-KW"/>
</dbReference>
<feature type="chain" id="PRO_5037505838" evidence="14">
    <location>
        <begin position="28"/>
        <end position="739"/>
    </location>
</feature>
<dbReference type="PROSITE" id="PS52016">
    <property type="entry name" value="TONB_DEPENDENT_REC_3"/>
    <property type="match status" value="1"/>
</dbReference>
<evidence type="ECO:0000256" key="11">
    <source>
        <dbReference type="PROSITE-ProRule" id="PRU01360"/>
    </source>
</evidence>
<evidence type="ECO:0000256" key="4">
    <source>
        <dbReference type="ARBA" id="ARBA00022496"/>
    </source>
</evidence>
<evidence type="ECO:0000259" key="15">
    <source>
        <dbReference type="Pfam" id="PF00593"/>
    </source>
</evidence>
<comment type="similarity">
    <text evidence="11 12">Belongs to the TonB-dependent receptor family.</text>
</comment>
<evidence type="ECO:0000256" key="9">
    <source>
        <dbReference type="ARBA" id="ARBA00023136"/>
    </source>
</evidence>
<keyword evidence="8 12" id="KW-0798">TonB box</keyword>
<keyword evidence="6" id="KW-0408">Iron</keyword>
<organism evidence="17 18">
    <name type="scientific">Ideonella alba</name>
    <dbReference type="NCBI Taxonomy" id="2824118"/>
    <lineage>
        <taxon>Bacteria</taxon>
        <taxon>Pseudomonadati</taxon>
        <taxon>Pseudomonadota</taxon>
        <taxon>Betaproteobacteria</taxon>
        <taxon>Burkholderiales</taxon>
        <taxon>Sphaerotilaceae</taxon>
        <taxon>Ideonella</taxon>
    </lineage>
</organism>
<dbReference type="GO" id="GO:0009279">
    <property type="term" value="C:cell outer membrane"/>
    <property type="evidence" value="ECO:0007669"/>
    <property type="project" value="UniProtKB-SubCell"/>
</dbReference>
<dbReference type="Pfam" id="PF00593">
    <property type="entry name" value="TonB_dep_Rec_b-barrel"/>
    <property type="match status" value="1"/>
</dbReference>
<evidence type="ECO:0000313" key="18">
    <source>
        <dbReference type="Proteomes" id="UP000676246"/>
    </source>
</evidence>
<dbReference type="PANTHER" id="PTHR32552">
    <property type="entry name" value="FERRICHROME IRON RECEPTOR-RELATED"/>
    <property type="match status" value="1"/>
</dbReference>
<feature type="region of interest" description="Disordered" evidence="13">
    <location>
        <begin position="457"/>
        <end position="477"/>
    </location>
</feature>
<keyword evidence="7" id="KW-0406">Ion transport</keyword>
<dbReference type="Pfam" id="PF07715">
    <property type="entry name" value="Plug"/>
    <property type="match status" value="1"/>
</dbReference>
<dbReference type="SUPFAM" id="SSF56935">
    <property type="entry name" value="Porins"/>
    <property type="match status" value="1"/>
</dbReference>
<evidence type="ECO:0000259" key="16">
    <source>
        <dbReference type="Pfam" id="PF07715"/>
    </source>
</evidence>
<evidence type="ECO:0000256" key="5">
    <source>
        <dbReference type="ARBA" id="ARBA00022692"/>
    </source>
</evidence>
<evidence type="ECO:0000256" key="12">
    <source>
        <dbReference type="RuleBase" id="RU003357"/>
    </source>
</evidence>
<dbReference type="EMBL" id="JAGQDD010000001">
    <property type="protein sequence ID" value="MBQ0929368.1"/>
    <property type="molecule type" value="Genomic_DNA"/>
</dbReference>
<dbReference type="RefSeq" id="WP_210851614.1">
    <property type="nucleotide sequence ID" value="NZ_JAGQDD010000001.1"/>
</dbReference>
<feature type="domain" description="TonB-dependent receptor plug" evidence="16">
    <location>
        <begin position="54"/>
        <end position="160"/>
    </location>
</feature>
<keyword evidence="3 11" id="KW-1134">Transmembrane beta strand</keyword>
<proteinExistence type="inferred from homology"/>
<sequence length="739" mass="79368">MSQQQLTPLSQVLLAAGLVAASLPGWAQDANTTDRKAGVIQEVVVTAQKTAQPASKTPVALSVVSADDLKDAGITDARGLAEVTPNLQMGQESGKLQIAIRGVVSLDMTEKGDPSAAFNVDGAYVARFEAQMGAFLDLDRIEVLRGPQGTLYGRNATAGAINLITAKPAKLFGARIEGEIGNYGARRIEGMINVPINDVLSLRAAASKTQRDTYLNPGPNTDIPLESKSDYAGRVHLLAKISADSSLLLTAETSHQGGNGATPVPMGNFFTGTYIDRLPFSPPDTGNNIQNPVYIDRGSAAQRTTGLRFQATDAHRDNDANALRAEYKRSLGFAELTYQLAYMKSQVDEVQNGVYFGFPFRGEVPGTAESTSHELRLNSQGSGPLRWVAGAYLFDEKVHRDTIYRTFITAPFGSFTVTVPFNVDVRNKSKAVFGQATYALQPETRLTMGLRYTKDDKTGSDTLAGTPATPPATSSPAAYSTGVAFSNTSWKLGVDHDLTPGTMVFGSVATGYKAGGFNDQVTAGTYKPENLTAVELGVKSKLMQDRLQLTASLFHYDYKDMQLNSVVCRTNDPSTCGSVTTNAASSKINGAEIESRWLVSDNGQLRASVALTDAKFGTYKPNATDDWSGQRLDRAPRSVVSLGYSHRFNLESGADITATVGTRLNSGYTISDPAAGVRYGQPSFRKSDASLGWTSPDQKTQVQLFVKNIEDKITIESRVPGSFFIGDPRTYGVRASYSF</sequence>
<comment type="subcellular location">
    <subcellularLocation>
        <location evidence="1 11">Cell outer membrane</location>
        <topology evidence="1 11">Multi-pass membrane protein</topology>
    </subcellularLocation>
</comment>